<reference evidence="1 2" key="1">
    <citation type="submission" date="2017-08" db="EMBL/GenBank/DDBJ databases">
        <title>Genomes of Fischerella (Mastigocladus) sp. strains.</title>
        <authorList>
            <person name="Miller S.R."/>
        </authorList>
    </citation>
    <scope>NUCLEOTIDE SEQUENCE [LARGE SCALE GENOMIC DNA]</scope>
    <source>
        <strain evidence="1 2">CCMEE 5323</strain>
    </source>
</reference>
<dbReference type="AlphaFoldDB" id="A0A2N6K296"/>
<protein>
    <submittedName>
        <fullName evidence="1">Uncharacterized protein</fullName>
    </submittedName>
</protein>
<name>A0A2N6K296_FISMU</name>
<organism evidence="1 2">
    <name type="scientific">Fischerella muscicola CCMEE 5323</name>
    <dbReference type="NCBI Taxonomy" id="2019572"/>
    <lineage>
        <taxon>Bacteria</taxon>
        <taxon>Bacillati</taxon>
        <taxon>Cyanobacteriota</taxon>
        <taxon>Cyanophyceae</taxon>
        <taxon>Nostocales</taxon>
        <taxon>Hapalosiphonaceae</taxon>
        <taxon>Fischerella</taxon>
    </lineage>
</organism>
<keyword evidence="2" id="KW-1185">Reference proteome</keyword>
<gene>
    <name evidence="1" type="ORF">CEN44_13720</name>
</gene>
<proteinExistence type="predicted"/>
<dbReference type="RefSeq" id="WP_016866451.1">
    <property type="nucleotide sequence ID" value="NZ_CAWNVR010000400.1"/>
</dbReference>
<comment type="caution">
    <text evidence="1">The sequence shown here is derived from an EMBL/GenBank/DDBJ whole genome shotgun (WGS) entry which is preliminary data.</text>
</comment>
<accession>A0A2N6K296</accession>
<dbReference type="EMBL" id="NRQW01000300">
    <property type="protein sequence ID" value="PLZ89137.1"/>
    <property type="molecule type" value="Genomic_DNA"/>
</dbReference>
<sequence>MNDKLSLVAATAGGFMLSVALAGILRGGPVTSWQVQANVGSTPVMYVTRTTPYASEIIQKHSNDR</sequence>
<evidence type="ECO:0000313" key="2">
    <source>
        <dbReference type="Proteomes" id="UP000235036"/>
    </source>
</evidence>
<evidence type="ECO:0000313" key="1">
    <source>
        <dbReference type="EMBL" id="PLZ89137.1"/>
    </source>
</evidence>
<dbReference type="Proteomes" id="UP000235036">
    <property type="component" value="Unassembled WGS sequence"/>
</dbReference>